<reference evidence="1" key="1">
    <citation type="submission" date="2019-06" db="EMBL/GenBank/DDBJ databases">
        <authorList>
            <person name="Zheng W."/>
        </authorList>
    </citation>
    <scope>NUCLEOTIDE SEQUENCE</scope>
    <source>
        <strain evidence="1">QDHG01</strain>
    </source>
</reference>
<accession>A0A8J8NF67</accession>
<comment type="caution">
    <text evidence="1">The sequence shown here is derived from an EMBL/GenBank/DDBJ whole genome shotgun (WGS) entry which is preliminary data.</text>
</comment>
<dbReference type="Proteomes" id="UP000785679">
    <property type="component" value="Unassembled WGS sequence"/>
</dbReference>
<dbReference type="AlphaFoldDB" id="A0A8J8NF67"/>
<proteinExistence type="predicted"/>
<keyword evidence="2" id="KW-1185">Reference proteome</keyword>
<name>A0A8J8NF67_HALGN</name>
<gene>
    <name evidence="1" type="ORF">FGO68_gene5647</name>
</gene>
<evidence type="ECO:0000313" key="2">
    <source>
        <dbReference type="Proteomes" id="UP000785679"/>
    </source>
</evidence>
<protein>
    <submittedName>
        <fullName evidence="1">Uncharacterized protein</fullName>
    </submittedName>
</protein>
<evidence type="ECO:0000313" key="1">
    <source>
        <dbReference type="EMBL" id="TNV73872.1"/>
    </source>
</evidence>
<organism evidence="1 2">
    <name type="scientific">Halteria grandinella</name>
    <dbReference type="NCBI Taxonomy" id="5974"/>
    <lineage>
        <taxon>Eukaryota</taxon>
        <taxon>Sar</taxon>
        <taxon>Alveolata</taxon>
        <taxon>Ciliophora</taxon>
        <taxon>Intramacronucleata</taxon>
        <taxon>Spirotrichea</taxon>
        <taxon>Stichotrichia</taxon>
        <taxon>Sporadotrichida</taxon>
        <taxon>Halteriidae</taxon>
        <taxon>Halteria</taxon>
    </lineage>
</organism>
<sequence>MCVAVEDRFYVEEGEYGVFIGQRAKVADKAVFLEVGFAQRLISQITVNAMLHEPLIYDQHLLCYCPRLSPYRTGRTQLYTPSPALCYQIVIPLRAIRVWMPQLLYHLTPQSGLRGDPVSHLNLMMVQQARRGGGRQDRFMLSWREWKSEWTDHSASLSH</sequence>
<dbReference type="EMBL" id="RRYP01017931">
    <property type="protein sequence ID" value="TNV73872.1"/>
    <property type="molecule type" value="Genomic_DNA"/>
</dbReference>